<reference evidence="2" key="1">
    <citation type="journal article" date="2022" name="Syst. Appl. Microbiol.">
        <title>Natronocalculus amylovorans gen. nov., sp. nov., and Natranaeroarchaeum aerophilus sp. nov., dominant culturable amylolytic natronoarchaea from hypersaline soda lakes in southwestern Siberia.</title>
        <authorList>
            <person name="Sorokin D.Y."/>
            <person name="Elcheninov A.G."/>
            <person name="Khizhniak T.V."/>
            <person name="Koenen M."/>
            <person name="Bale N.J."/>
            <person name="Damste J.S.S."/>
            <person name="Kublanov I.V."/>
        </authorList>
    </citation>
    <scope>NUCLEOTIDE SEQUENCE</scope>
    <source>
        <strain evidence="2">AArc-St2</strain>
    </source>
</reference>
<accession>A0AAE3FZW5</accession>
<dbReference type="PANTHER" id="PTHR35902:SF3">
    <property type="entry name" value="NPCBM-ASSOCIATED, NEW3 DOMAIN OF ALPHA-GALACTOSIDASE"/>
    <property type="match status" value="1"/>
</dbReference>
<organism evidence="2 3">
    <name type="scientific">Natronocalculus amylovorans</name>
    <dbReference type="NCBI Taxonomy" id="2917812"/>
    <lineage>
        <taxon>Archaea</taxon>
        <taxon>Methanobacteriati</taxon>
        <taxon>Methanobacteriota</taxon>
        <taxon>Stenosarchaea group</taxon>
        <taxon>Halobacteria</taxon>
        <taxon>Halobacteriales</taxon>
        <taxon>Haloferacaceae</taxon>
        <taxon>Natronocalculus</taxon>
    </lineage>
</organism>
<evidence type="ECO:0008006" key="4">
    <source>
        <dbReference type="Google" id="ProtNLM"/>
    </source>
</evidence>
<gene>
    <name evidence="2" type="ORF">AArcSt2_14735</name>
</gene>
<evidence type="ECO:0000313" key="3">
    <source>
        <dbReference type="Proteomes" id="UP001203207"/>
    </source>
</evidence>
<dbReference type="RefSeq" id="WP_174654849.1">
    <property type="nucleotide sequence ID" value="NZ_JAKRVX010000008.1"/>
</dbReference>
<protein>
    <recommendedName>
        <fullName evidence="4">S-layer protein</fullName>
    </recommendedName>
</protein>
<evidence type="ECO:0000313" key="2">
    <source>
        <dbReference type="EMBL" id="MCL9818196.1"/>
    </source>
</evidence>
<dbReference type="AlphaFoldDB" id="A0AAE3FZW5"/>
<evidence type="ECO:0000256" key="1">
    <source>
        <dbReference type="SAM" id="Phobius"/>
    </source>
</evidence>
<keyword evidence="3" id="KW-1185">Reference proteome</keyword>
<keyword evidence="1" id="KW-0812">Transmembrane</keyword>
<dbReference type="PANTHER" id="PTHR35902">
    <property type="entry name" value="S-LAYER DOMAIN-LIKE PROTEIN-RELATED"/>
    <property type="match status" value="1"/>
</dbReference>
<comment type="caution">
    <text evidence="2">The sequence shown here is derived from an EMBL/GenBank/DDBJ whole genome shotgun (WGS) entry which is preliminary data.</text>
</comment>
<dbReference type="EMBL" id="JAKRVX010000008">
    <property type="protein sequence ID" value="MCL9818196.1"/>
    <property type="molecule type" value="Genomic_DNA"/>
</dbReference>
<feature type="transmembrane region" description="Helical" evidence="1">
    <location>
        <begin position="618"/>
        <end position="639"/>
    </location>
</feature>
<dbReference type="Proteomes" id="UP001203207">
    <property type="component" value="Unassembled WGS sequence"/>
</dbReference>
<proteinExistence type="predicted"/>
<keyword evidence="1" id="KW-0472">Membrane</keyword>
<name>A0AAE3FZW5_9EURY</name>
<reference evidence="2" key="2">
    <citation type="submission" date="2022-02" db="EMBL/GenBank/DDBJ databases">
        <authorList>
            <person name="Elcheninov A.G."/>
            <person name="Sorokin D.Y."/>
            <person name="Kublanov I.V."/>
        </authorList>
    </citation>
    <scope>NUCLEOTIDE SEQUENCE</scope>
    <source>
        <strain evidence="2">AArc-St2</strain>
    </source>
</reference>
<sequence length="646" mass="68504">MKPRSRSAIGIAIVLLLLLSVSAAIVAGQSFTRGEPNITAFVPENEVTPGNEETITVQLQNDGEVETGTQTDVVTAARGVNVEVRDSGPFDVRSGRTSVGTISNGQTVSTDLRLGVPRDLEAGEYDVTLNVRYTHTQSISPNSDSVNDRSRLRQVDVTLSVSDDARFEITDIDSDLQPGMSGTSTIEFENIGNEPAIDARATLTGGSGLTFGEGTAEVYLGDVDDGDTGTVRVATSIAEAAEEGAIPLEAIIAYEDEDGVTQEAPSITHPFPTAAKSTFEITDLDADLAVGEDGSIEGTIENTGPTDVTDGVLVLEPAGESMIVSEPRIALPELESGDTAEFSYDADISGESEGGPRQVRFTVEYANDGPATVTSDPLSERVDVGDKLSFSIENFDDTLAVGYSGVITGDIRNDGPRSVDDAVLIIEPVSDSISIDEQRFALPELEEDEASGFRFPTDISGQADAGPRQVRFTIEYGSGVQEPATVGPITERVEITDQQREFSITDSNVSVAAGGSTELVLEITNERPERLSNINAKLFTDSPFSSGSDEAFVSGLDPGESAEIVFSLSASSGVMEKTYPVELDFQYETERGNTVLSDTYQYPVLVTAPADDGGLSRLFSILAIIGVVAIASGAGYFVYKERVKEQ</sequence>
<keyword evidence="1" id="KW-1133">Transmembrane helix</keyword>